<evidence type="ECO:0008006" key="5">
    <source>
        <dbReference type="Google" id="ProtNLM"/>
    </source>
</evidence>
<dbReference type="Proteomes" id="UP001217963">
    <property type="component" value="Chromosome III"/>
</dbReference>
<evidence type="ECO:0000256" key="2">
    <source>
        <dbReference type="SAM" id="Phobius"/>
    </source>
</evidence>
<reference evidence="3 4" key="1">
    <citation type="submission" date="2023-02" db="EMBL/GenBank/DDBJ databases">
        <title>Encephalitozoon hellem ATCC 50451 complete genome.</title>
        <authorList>
            <person name="Mascarenhas dos Santos A.C."/>
            <person name="Julian A.T."/>
            <person name="Pombert J.-F."/>
        </authorList>
    </citation>
    <scope>NUCLEOTIDE SEQUENCE [LARGE SCALE GENOMIC DNA]</scope>
    <source>
        <strain evidence="3 4">ATCC 50451</strain>
    </source>
</reference>
<feature type="compositionally biased region" description="Low complexity" evidence="1">
    <location>
        <begin position="80"/>
        <end position="92"/>
    </location>
</feature>
<keyword evidence="4" id="KW-1185">Reference proteome</keyword>
<keyword evidence="2" id="KW-1133">Transmembrane helix</keyword>
<keyword evidence="2" id="KW-0472">Membrane</keyword>
<organism evidence="3 4">
    <name type="scientific">Encephalitozoon hellem</name>
    <name type="common">Microsporidian parasite</name>
    <dbReference type="NCBI Taxonomy" id="27973"/>
    <lineage>
        <taxon>Eukaryota</taxon>
        <taxon>Fungi</taxon>
        <taxon>Fungi incertae sedis</taxon>
        <taxon>Microsporidia</taxon>
        <taxon>Unikaryonidae</taxon>
        <taxon>Encephalitozoon</taxon>
    </lineage>
</organism>
<feature type="transmembrane region" description="Helical" evidence="2">
    <location>
        <begin position="106"/>
        <end position="130"/>
    </location>
</feature>
<feature type="transmembrane region" description="Helical" evidence="2">
    <location>
        <begin position="15"/>
        <end position="32"/>
    </location>
</feature>
<evidence type="ECO:0000313" key="3">
    <source>
        <dbReference type="EMBL" id="WEL38303.1"/>
    </source>
</evidence>
<dbReference type="EMBL" id="CP119064">
    <property type="protein sequence ID" value="WEL38303.1"/>
    <property type="molecule type" value="Genomic_DNA"/>
</dbReference>
<sequence>MKHCFKTLLKAHGNSYTMLILSILMGVGAYYMPPPRHAFIITTRTLSPYRLDSFPFSQVGPYKTSTDPILFSRPSRLETETSTEGGERGSSSEGKKEGIKNSLSSILSTSILCKFFFYSAMAVLIFFIGYQTRKCHESGSYVRLPTSSSNN</sequence>
<accession>A0ABY8CHH8</accession>
<evidence type="ECO:0000256" key="1">
    <source>
        <dbReference type="SAM" id="MobiDB-lite"/>
    </source>
</evidence>
<gene>
    <name evidence="3" type="ORF">PFJ87_03g01630</name>
</gene>
<evidence type="ECO:0000313" key="4">
    <source>
        <dbReference type="Proteomes" id="UP001217963"/>
    </source>
</evidence>
<protein>
    <recommendedName>
        <fullName evidence="5">Transmembrane protein</fullName>
    </recommendedName>
</protein>
<feature type="region of interest" description="Disordered" evidence="1">
    <location>
        <begin position="67"/>
        <end position="97"/>
    </location>
</feature>
<name>A0ABY8CHH8_ENCHE</name>
<keyword evidence="2" id="KW-0812">Transmembrane</keyword>
<proteinExistence type="predicted"/>